<feature type="compositionally biased region" description="Basic residues" evidence="1">
    <location>
        <begin position="195"/>
        <end position="209"/>
    </location>
</feature>
<dbReference type="KEGG" id="mgg:MPLG2_2025"/>
<dbReference type="InterPro" id="IPR029063">
    <property type="entry name" value="SAM-dependent_MTases_sf"/>
</dbReference>
<dbReference type="Gene3D" id="3.40.50.150">
    <property type="entry name" value="Vaccinia Virus protein VP39"/>
    <property type="match status" value="1"/>
</dbReference>
<proteinExistence type="predicted"/>
<evidence type="ECO:0000259" key="2">
    <source>
        <dbReference type="Pfam" id="PF08241"/>
    </source>
</evidence>
<feature type="region of interest" description="Disordered" evidence="1">
    <location>
        <begin position="1"/>
        <end position="22"/>
    </location>
</feature>
<dbReference type="Pfam" id="PF08241">
    <property type="entry name" value="Methyltransf_11"/>
    <property type="match status" value="1"/>
</dbReference>
<organism evidence="3 4">
    <name type="scientific">Micropruina glycogenica</name>
    <dbReference type="NCBI Taxonomy" id="75385"/>
    <lineage>
        <taxon>Bacteria</taxon>
        <taxon>Bacillati</taxon>
        <taxon>Actinomycetota</taxon>
        <taxon>Actinomycetes</taxon>
        <taxon>Propionibacteriales</taxon>
        <taxon>Nocardioidaceae</taxon>
        <taxon>Micropruina</taxon>
    </lineage>
</organism>
<dbReference type="InterPro" id="IPR013216">
    <property type="entry name" value="Methyltransf_11"/>
</dbReference>
<feature type="domain" description="Methyltransferase type 11" evidence="2">
    <location>
        <begin position="41"/>
        <end position="90"/>
    </location>
</feature>
<protein>
    <recommendedName>
        <fullName evidence="2">Methyltransferase type 11 domain-containing protein</fullName>
    </recommendedName>
</protein>
<sequence length="209" mass="22594">MADPGAAAAARHAGAGPGQRPGCVLGLPGPGARHGGVGGRVHALRADARSLPLAAEFFDAVVAIDCFGYVGTDDLYLPLLLRHVKPGGQLGIAGAGLTAELEDGVPAPLTRWGEPTPWSLHSAGWWRRHWERSGLSRCVPPTPCRTRGATGCPGSSWWHRRTWSSGSGGHRRRRRAHLHPGRGRAHRHAREEPRRHHRGRLHRRAAHGR</sequence>
<evidence type="ECO:0000313" key="4">
    <source>
        <dbReference type="Proteomes" id="UP000238164"/>
    </source>
</evidence>
<reference evidence="3 4" key="1">
    <citation type="submission" date="2018-02" db="EMBL/GenBank/DDBJ databases">
        <authorList>
            <person name="Cohen D.B."/>
            <person name="Kent A.D."/>
        </authorList>
    </citation>
    <scope>NUCLEOTIDE SEQUENCE [LARGE SCALE GENOMIC DNA]</scope>
    <source>
        <strain evidence="3">1</strain>
    </source>
</reference>
<accession>A0A2N9JG14</accession>
<gene>
    <name evidence="3" type="ORF">MPLG2_2025</name>
</gene>
<keyword evidence="4" id="KW-1185">Reference proteome</keyword>
<feature type="compositionally biased region" description="Basic residues" evidence="1">
    <location>
        <begin position="169"/>
        <end position="188"/>
    </location>
</feature>
<feature type="region of interest" description="Disordered" evidence="1">
    <location>
        <begin position="163"/>
        <end position="209"/>
    </location>
</feature>
<name>A0A2N9JG14_9ACTN</name>
<dbReference type="AlphaFoldDB" id="A0A2N9JG14"/>
<dbReference type="Proteomes" id="UP000238164">
    <property type="component" value="Chromosome 1"/>
</dbReference>
<dbReference type="GO" id="GO:0008757">
    <property type="term" value="F:S-adenosylmethionine-dependent methyltransferase activity"/>
    <property type="evidence" value="ECO:0007669"/>
    <property type="project" value="InterPro"/>
</dbReference>
<evidence type="ECO:0000313" key="3">
    <source>
        <dbReference type="EMBL" id="SPD87055.1"/>
    </source>
</evidence>
<dbReference type="EMBL" id="LT985188">
    <property type="protein sequence ID" value="SPD87055.1"/>
    <property type="molecule type" value="Genomic_DNA"/>
</dbReference>
<evidence type="ECO:0000256" key="1">
    <source>
        <dbReference type="SAM" id="MobiDB-lite"/>
    </source>
</evidence>
<dbReference type="SUPFAM" id="SSF53335">
    <property type="entry name" value="S-adenosyl-L-methionine-dependent methyltransferases"/>
    <property type="match status" value="1"/>
</dbReference>